<dbReference type="Proteomes" id="UP000240916">
    <property type="component" value="Segment"/>
</dbReference>
<dbReference type="InterPro" id="IPR011604">
    <property type="entry name" value="PDDEXK-like_dom_sf"/>
</dbReference>
<dbReference type="GO" id="GO:0004527">
    <property type="term" value="F:exonuclease activity"/>
    <property type="evidence" value="ECO:0007669"/>
    <property type="project" value="UniProtKB-KW"/>
</dbReference>
<organism evidence="1 2">
    <name type="scientific">Mycobacterium phage Superphikiman</name>
    <dbReference type="NCBI Taxonomy" id="2041551"/>
    <lineage>
        <taxon>Viruses</taxon>
        <taxon>Duplodnaviria</taxon>
        <taxon>Heunggongvirae</taxon>
        <taxon>Uroviricota</taxon>
        <taxon>Caudoviricetes</taxon>
        <taxon>Omegavirus</taxon>
        <taxon>Omegavirus courthouse</taxon>
    </lineage>
</organism>
<reference evidence="1 2" key="1">
    <citation type="submission" date="2017-09" db="EMBL/GenBank/DDBJ databases">
        <authorList>
            <person name="Pradhan P."/>
            <person name="Aluri L.S."/>
            <person name="Anandarajan D."/>
            <person name="Beiriger J.C."/>
            <person name="Bethamcharla R."/>
            <person name="Betini N."/>
            <person name="Bhatt S.D."/>
            <person name="Chengalvala S."/>
            <person name="Cox N.E."/>
            <person name="Delvadia B.P."/>
            <person name="Desai A.S."/>
            <person name="Devaney A.M."/>
            <person name="Doyle B.K."/>
            <person name="Edgerton A.O."/>
            <person name="Erlich M.C."/>
            <person name="Fitzpatrick K.C."/>
            <person name="Gajjar E.A."/>
            <person name="Ganguly A."/>
            <person name="Gill R.S."/>
            <person name="Goldman M.G."/>
            <person name="Good P.M."/>
            <person name="Gupta N."/>
            <person name="Haddad L.M."/>
            <person name="Han E.J."/>
            <person name="Jain S."/>
            <person name="Jiang A."/>
            <person name="Jurgielewicz A.D."/>
            <person name="Kainth D.K."/>
            <person name="Karam J.M."/>
            <person name="Kodavatiganti M."/>
            <person name="Kriete S.J."/>
            <person name="MacDonald C.E."/>
            <person name="Maret J.P."/>
            <person name="Mathew A.E."/>
            <person name="Nako S."/>
            <person name="Natrajan M."/>
            <person name="Nishu N.M."/>
            <person name="Parikh A."/>
            <person name="Patel N."/>
            <person name="Patel P.D."/>
            <person name="Patel S."/>
            <person name="Patra K."/>
            <person name="Pumpuckdee D."/>
            <person name="Rai K."/>
            <person name="Ramanathan A."/>
            <person name="Sarkar A."/>
            <person name="Schaffer B.L."/>
            <person name="Shah P."/>
            <person name="Tata R.K."/>
            <person name="Tawfik A.H."/>
            <person name="Thuremella B.T."/>
            <person name="Toma J."/>
            <person name="Tran T.L."/>
            <person name="Veera S."/>
            <person name="Vemulapalli V.K."/>
            <person name="Vidas T.V."/>
            <person name="Vieira K.S."/>
            <person name="Vijayakumar G."/>
            <person name="Walor T.A."/>
            <person name="White C.R."/>
            <person name="Wong B.M."/>
            <person name="Zhao Sl."/>
            <person name="McDonald M.T."/>
            <person name="Dalia R."/>
            <person name="Little J.L."/>
            <person name="Gurney S.M.R."/>
            <person name="Bollivar D.W."/>
            <person name="Garlena R.A."/>
            <person name="Russell D.A."/>
            <person name="Pope W.H."/>
            <person name="Jacobs-Sera D."/>
            <person name="Hendrix R.W."/>
            <person name="Hatfull G.F."/>
        </authorList>
    </citation>
    <scope>NUCLEOTIDE SEQUENCE [LARGE SCALE GENOMIC DNA]</scope>
</reference>
<evidence type="ECO:0000313" key="2">
    <source>
        <dbReference type="Proteomes" id="UP000240916"/>
    </source>
</evidence>
<accession>A0A2D2W438</accession>
<gene>
    <name evidence="1" type="ORF">SEA_SUPERPHIKIMAN_109</name>
</gene>
<sequence>MRKPQGFFITAKITFSGTIPCQQYGNVVPTFEITADTHEDAVELGLQKLQDIWNRVGTKPLDIDRGQPQQVPAKPTGVIKKCRVSGAEVIFDPVAHTYHDKQGRKYRGGSSFAAEYKSPFEADIISGKMAAKHGVPQEDILAMWKLNSEASTTFGTSLHAALELYGRYLELSKILKDGTDESCLTKNPVLRPIVQKFFTEERIAEKAYYEEFVADPDTLSCGLIDRLVVDDDGLWVEDYKSNASVTDKKETYLAPFKDLVEPNALGGYVIQLSYYAAILKKYGRNVKGLRIHHWDGEDWTTYEREMIDISGELKSIKEN</sequence>
<dbReference type="EMBL" id="MF919534">
    <property type="protein sequence ID" value="ATS92951.1"/>
    <property type="molecule type" value="Genomic_DNA"/>
</dbReference>
<dbReference type="SUPFAM" id="SSF52980">
    <property type="entry name" value="Restriction endonuclease-like"/>
    <property type="match status" value="1"/>
</dbReference>
<dbReference type="InterPro" id="IPR011335">
    <property type="entry name" value="Restrct_endonuc-II-like"/>
</dbReference>
<keyword evidence="1" id="KW-0269">Exonuclease</keyword>
<evidence type="ECO:0000313" key="1">
    <source>
        <dbReference type="EMBL" id="ATS92951.1"/>
    </source>
</evidence>
<keyword evidence="1" id="KW-0378">Hydrolase</keyword>
<dbReference type="Gene3D" id="3.90.320.10">
    <property type="match status" value="1"/>
</dbReference>
<keyword evidence="1" id="KW-0540">Nuclease</keyword>
<proteinExistence type="predicted"/>
<name>A0A2D2W438_9CAUD</name>
<protein>
    <submittedName>
        <fullName evidence="1">RecB-like exonuclease</fullName>
    </submittedName>
</protein>